<name>A0ABS2MMQ4_9FIRM</name>
<feature type="domain" description="GGDEF" evidence="5">
    <location>
        <begin position="283"/>
        <end position="414"/>
    </location>
</feature>
<reference evidence="6 7" key="1">
    <citation type="submission" date="2021-01" db="EMBL/GenBank/DDBJ databases">
        <title>Genomic Encyclopedia of Type Strains, Phase IV (KMG-IV): sequencing the most valuable type-strain genomes for metagenomic binning, comparative biology and taxonomic classification.</title>
        <authorList>
            <person name="Goeker M."/>
        </authorList>
    </citation>
    <scope>NUCLEOTIDE SEQUENCE [LARGE SCALE GENOMIC DNA]</scope>
    <source>
        <strain evidence="6 7">DSM 24436</strain>
    </source>
</reference>
<dbReference type="RefSeq" id="WP_204661264.1">
    <property type="nucleotide sequence ID" value="NZ_JAFBDT010000001.1"/>
</dbReference>
<evidence type="ECO:0000313" key="6">
    <source>
        <dbReference type="EMBL" id="MBM7560685.1"/>
    </source>
</evidence>
<dbReference type="NCBIfam" id="TIGR00229">
    <property type="entry name" value="sensory_box"/>
    <property type="match status" value="1"/>
</dbReference>
<dbReference type="InterPro" id="IPR000160">
    <property type="entry name" value="GGDEF_dom"/>
</dbReference>
<dbReference type="CDD" id="cd01948">
    <property type="entry name" value="EAL"/>
    <property type="match status" value="1"/>
</dbReference>
<dbReference type="InterPro" id="IPR001633">
    <property type="entry name" value="EAL_dom"/>
</dbReference>
<sequence>MNIIKSMEDIKQLPVDNVKNNPWKTVVMYAAIGFLWIAFSDQLILVVTDNPETISTYQTYKGIFYVVITAFLLYYFIRRDYARTIALTNDVIKSNEEIVAYTEELHAMEDTLKKNIKELHLTNSMLASQNQYVDEIYNRSNAAILMWHPNGKIVDFNDQFKNLLEYDDSELAELNWINELIPTQESESSTEKIKALLEAYRNENYERTLISKSGRYLTFIWNDALIKSPADGKPLILSFGMDITVQKEQEARLNHLLSFDELTGLGNKVNFEETIRDLISKKIDFSIYSIDFDNFRHLNEVHGFKTGDQFLTTYAQALAQNFNTFDCFRWSADEFYMVHSYTNPVQENKLLQSVINFSSQKWTLNDAEYKPTVSIGVVQYPTHGKDTTTLIKNLDIALNFAKNNGRNQIVFYDEIQHEKLELYSQVAFELGRAIEKGGFELFYQPIFNIQTQKMVGAEALIRWDNPFGVNTGEFITIAENTGQIKDIDYWVIDSVFKFIAQHNQIWAHQMMSINLSAQSFNSNEILEYLKKKISFYKINPAQITFEITEYSIISNLEFTKEMVGNLKNMSFNVALDDFGTQYSSLNYLGKLNLDHLKIDKSYTDLITLNPLDKKIVRHIINLASDIGLETVAEGIETDAQLDALKQMGCKMGQGYLLSRPIPAKDIIGLVEAQS</sequence>
<dbReference type="CDD" id="cd01949">
    <property type="entry name" value="GGDEF"/>
    <property type="match status" value="1"/>
</dbReference>
<dbReference type="SUPFAM" id="SSF55785">
    <property type="entry name" value="PYP-like sensor domain (PAS domain)"/>
    <property type="match status" value="1"/>
</dbReference>
<dbReference type="Gene3D" id="3.20.20.450">
    <property type="entry name" value="EAL domain"/>
    <property type="match status" value="1"/>
</dbReference>
<dbReference type="InterPro" id="IPR043128">
    <property type="entry name" value="Rev_trsase/Diguanyl_cyclase"/>
</dbReference>
<accession>A0ABS2MMQ4</accession>
<dbReference type="PROSITE" id="PS50883">
    <property type="entry name" value="EAL"/>
    <property type="match status" value="1"/>
</dbReference>
<dbReference type="CDD" id="cd00130">
    <property type="entry name" value="PAS"/>
    <property type="match status" value="1"/>
</dbReference>
<dbReference type="SMART" id="SM00091">
    <property type="entry name" value="PAS"/>
    <property type="match status" value="1"/>
</dbReference>
<dbReference type="NCBIfam" id="TIGR00254">
    <property type="entry name" value="GGDEF"/>
    <property type="match status" value="1"/>
</dbReference>
<evidence type="ECO:0000259" key="4">
    <source>
        <dbReference type="PROSITE" id="PS50883"/>
    </source>
</evidence>
<dbReference type="InterPro" id="IPR000014">
    <property type="entry name" value="PAS"/>
</dbReference>
<gene>
    <name evidence="6" type="ORF">JOC49_000194</name>
</gene>
<dbReference type="InterPro" id="IPR052155">
    <property type="entry name" value="Biofilm_reg_signaling"/>
</dbReference>
<comment type="caution">
    <text evidence="6">The sequence shown here is derived from an EMBL/GenBank/DDBJ whole genome shotgun (WGS) entry which is preliminary data.</text>
</comment>
<keyword evidence="7" id="KW-1185">Reference proteome</keyword>
<keyword evidence="1" id="KW-0812">Transmembrane</keyword>
<dbReference type="EMBL" id="JAFBDT010000001">
    <property type="protein sequence ID" value="MBM7560685.1"/>
    <property type="molecule type" value="Genomic_DNA"/>
</dbReference>
<dbReference type="Proteomes" id="UP000767854">
    <property type="component" value="Unassembled WGS sequence"/>
</dbReference>
<dbReference type="InterPro" id="IPR013767">
    <property type="entry name" value="PAS_fold"/>
</dbReference>
<keyword evidence="1" id="KW-1133">Transmembrane helix</keyword>
<dbReference type="PANTHER" id="PTHR44757:SF2">
    <property type="entry name" value="BIOFILM ARCHITECTURE MAINTENANCE PROTEIN MBAA"/>
    <property type="match status" value="1"/>
</dbReference>
<dbReference type="Gene3D" id="3.30.70.270">
    <property type="match status" value="1"/>
</dbReference>
<dbReference type="PROSITE" id="PS50887">
    <property type="entry name" value="GGDEF"/>
    <property type="match status" value="1"/>
</dbReference>
<dbReference type="SMART" id="SM00052">
    <property type="entry name" value="EAL"/>
    <property type="match status" value="1"/>
</dbReference>
<proteinExistence type="predicted"/>
<organism evidence="6 7">
    <name type="scientific">Fusibacter tunisiensis</name>
    <dbReference type="NCBI Taxonomy" id="1008308"/>
    <lineage>
        <taxon>Bacteria</taxon>
        <taxon>Bacillati</taxon>
        <taxon>Bacillota</taxon>
        <taxon>Clostridia</taxon>
        <taxon>Eubacteriales</taxon>
        <taxon>Eubacteriales Family XII. Incertae Sedis</taxon>
        <taxon>Fusibacter</taxon>
    </lineage>
</organism>
<dbReference type="SUPFAM" id="SSF141868">
    <property type="entry name" value="EAL domain-like"/>
    <property type="match status" value="1"/>
</dbReference>
<dbReference type="InterPro" id="IPR000700">
    <property type="entry name" value="PAS-assoc_C"/>
</dbReference>
<evidence type="ECO:0000259" key="5">
    <source>
        <dbReference type="PROSITE" id="PS50887"/>
    </source>
</evidence>
<dbReference type="PROSITE" id="PS50112">
    <property type="entry name" value="PAS"/>
    <property type="match status" value="1"/>
</dbReference>
<evidence type="ECO:0000259" key="3">
    <source>
        <dbReference type="PROSITE" id="PS50113"/>
    </source>
</evidence>
<protein>
    <submittedName>
        <fullName evidence="6">Diguanylate cyclase (GGDEF)-like protein/PAS domain S-box-containing protein</fullName>
    </submittedName>
</protein>
<keyword evidence="1" id="KW-0472">Membrane</keyword>
<dbReference type="PANTHER" id="PTHR44757">
    <property type="entry name" value="DIGUANYLATE CYCLASE DGCP"/>
    <property type="match status" value="1"/>
</dbReference>
<dbReference type="InterPro" id="IPR035965">
    <property type="entry name" value="PAS-like_dom_sf"/>
</dbReference>
<dbReference type="InterPro" id="IPR035919">
    <property type="entry name" value="EAL_sf"/>
</dbReference>
<feature type="domain" description="PAC" evidence="3">
    <location>
        <begin position="203"/>
        <end position="255"/>
    </location>
</feature>
<dbReference type="Gene3D" id="3.30.450.20">
    <property type="entry name" value="PAS domain"/>
    <property type="match status" value="1"/>
</dbReference>
<dbReference type="Pfam" id="PF00989">
    <property type="entry name" value="PAS"/>
    <property type="match status" value="1"/>
</dbReference>
<dbReference type="InterPro" id="IPR029787">
    <property type="entry name" value="Nucleotide_cyclase"/>
</dbReference>
<feature type="domain" description="EAL" evidence="4">
    <location>
        <begin position="423"/>
        <end position="674"/>
    </location>
</feature>
<dbReference type="PROSITE" id="PS50113">
    <property type="entry name" value="PAC"/>
    <property type="match status" value="1"/>
</dbReference>
<feature type="transmembrane region" description="Helical" evidence="1">
    <location>
        <begin position="21"/>
        <end position="39"/>
    </location>
</feature>
<evidence type="ECO:0000259" key="2">
    <source>
        <dbReference type="PROSITE" id="PS50112"/>
    </source>
</evidence>
<evidence type="ECO:0000256" key="1">
    <source>
        <dbReference type="SAM" id="Phobius"/>
    </source>
</evidence>
<dbReference type="SUPFAM" id="SSF55073">
    <property type="entry name" value="Nucleotide cyclase"/>
    <property type="match status" value="1"/>
</dbReference>
<dbReference type="Pfam" id="PF00563">
    <property type="entry name" value="EAL"/>
    <property type="match status" value="1"/>
</dbReference>
<evidence type="ECO:0000313" key="7">
    <source>
        <dbReference type="Proteomes" id="UP000767854"/>
    </source>
</evidence>
<dbReference type="Pfam" id="PF00990">
    <property type="entry name" value="GGDEF"/>
    <property type="match status" value="1"/>
</dbReference>
<feature type="transmembrane region" description="Helical" evidence="1">
    <location>
        <begin position="59"/>
        <end position="77"/>
    </location>
</feature>
<dbReference type="SMART" id="SM00267">
    <property type="entry name" value="GGDEF"/>
    <property type="match status" value="1"/>
</dbReference>
<feature type="domain" description="PAS" evidence="2">
    <location>
        <begin position="129"/>
        <end position="200"/>
    </location>
</feature>